<protein>
    <submittedName>
        <fullName evidence="1">Macaca fascicularis brain cDNA clone: QflA-20994, similar to human F-box only protein 7 (FBXO7), mRNA, RefSeq: NM_012179.2</fullName>
    </submittedName>
</protein>
<accession>I7GNH0</accession>
<reference evidence="1" key="1">
    <citation type="journal article" date="2007" name="PLoS Biol.">
        <title>Rate of evolution in brain-expressed genes in humans and other primates.</title>
        <authorList>
            <person name="Wang H.-Y."/>
            <person name="Chien H.-C."/>
            <person name="Osada N."/>
            <person name="Hashimoto K."/>
            <person name="Sugano S."/>
            <person name="Gojobori T."/>
            <person name="Chou C.-K."/>
            <person name="Tsai S.-F."/>
            <person name="Wu C.-I."/>
            <person name="Shen C.-K.J."/>
        </authorList>
    </citation>
    <scope>NUCLEOTIDE SEQUENCE</scope>
</reference>
<sequence>MSTPWGADLECYF</sequence>
<proteinExistence type="evidence at transcript level"/>
<name>I7GNH0_MACFA</name>
<dbReference type="EMBL" id="AB173093">
    <property type="protein sequence ID" value="BAE90155.1"/>
    <property type="molecule type" value="mRNA"/>
</dbReference>
<evidence type="ECO:0000313" key="1">
    <source>
        <dbReference type="EMBL" id="BAE90155.1"/>
    </source>
</evidence>
<organism evidence="1">
    <name type="scientific">Macaca fascicularis</name>
    <name type="common">Crab-eating macaque</name>
    <name type="synonym">Cynomolgus monkey</name>
    <dbReference type="NCBI Taxonomy" id="9541"/>
    <lineage>
        <taxon>Eukaryota</taxon>
        <taxon>Metazoa</taxon>
        <taxon>Chordata</taxon>
        <taxon>Craniata</taxon>
        <taxon>Vertebrata</taxon>
        <taxon>Euteleostomi</taxon>
        <taxon>Mammalia</taxon>
        <taxon>Eutheria</taxon>
        <taxon>Euarchontoglires</taxon>
        <taxon>Primates</taxon>
        <taxon>Haplorrhini</taxon>
        <taxon>Catarrhini</taxon>
        <taxon>Cercopithecidae</taxon>
        <taxon>Cercopithecinae</taxon>
        <taxon>Macaca</taxon>
    </lineage>
</organism>